<organism evidence="1">
    <name type="scientific">marine sediment metagenome</name>
    <dbReference type="NCBI Taxonomy" id="412755"/>
    <lineage>
        <taxon>unclassified sequences</taxon>
        <taxon>metagenomes</taxon>
        <taxon>ecological metagenomes</taxon>
    </lineage>
</organism>
<reference evidence="1" key="1">
    <citation type="journal article" date="2015" name="Nature">
        <title>Complex archaea that bridge the gap between prokaryotes and eukaryotes.</title>
        <authorList>
            <person name="Spang A."/>
            <person name="Saw J.H."/>
            <person name="Jorgensen S.L."/>
            <person name="Zaremba-Niedzwiedzka K."/>
            <person name="Martijn J."/>
            <person name="Lind A.E."/>
            <person name="van Eijk R."/>
            <person name="Schleper C."/>
            <person name="Guy L."/>
            <person name="Ettema T.J."/>
        </authorList>
    </citation>
    <scope>NUCLEOTIDE SEQUENCE</scope>
</reference>
<evidence type="ECO:0000313" key="1">
    <source>
        <dbReference type="EMBL" id="KKL89457.1"/>
    </source>
</evidence>
<proteinExistence type="predicted"/>
<name>A0A0F9IQN5_9ZZZZ</name>
<protein>
    <submittedName>
        <fullName evidence="1">Uncharacterized protein</fullName>
    </submittedName>
</protein>
<accession>A0A0F9IQN5</accession>
<comment type="caution">
    <text evidence="1">The sequence shown here is derived from an EMBL/GenBank/DDBJ whole genome shotgun (WGS) entry which is preliminary data.</text>
</comment>
<dbReference type="AlphaFoldDB" id="A0A0F9IQN5"/>
<gene>
    <name evidence="1" type="ORF">LCGC14_1914540</name>
</gene>
<sequence>MTLIVPFLPDEKPTTIEIDGITYHPPLVDSDGKLHTSAKMIGASEVKAIRISSVSDSSVRATILTPTSGKKVRVVSVQVFSTHVTGGRHEVYFGTGVNISTAPTKAIFNHRLDVTNAVNGVVVWPDGGGPVGAVDDVVSFRTHTDLANTGYLVMHYREE</sequence>
<dbReference type="EMBL" id="LAZR01020281">
    <property type="protein sequence ID" value="KKL89457.1"/>
    <property type="molecule type" value="Genomic_DNA"/>
</dbReference>